<keyword evidence="3" id="KW-1185">Reference proteome</keyword>
<feature type="domain" description="SCAN" evidence="1">
    <location>
        <begin position="184"/>
        <end position="232"/>
    </location>
</feature>
<accession>A0A9P0QG61</accession>
<proteinExistence type="predicted"/>
<dbReference type="CDD" id="cd15489">
    <property type="entry name" value="PHD_SF"/>
    <property type="match status" value="1"/>
</dbReference>
<dbReference type="InterPro" id="IPR057560">
    <property type="entry name" value="Znf_SCAND3"/>
</dbReference>
<name>A0A9P0QG61_ACAOB</name>
<gene>
    <name evidence="2" type="ORF">ACAOBT_LOCUS37227</name>
</gene>
<evidence type="ECO:0000313" key="2">
    <source>
        <dbReference type="EMBL" id="CAH2019555.1"/>
    </source>
</evidence>
<dbReference type="AlphaFoldDB" id="A0A9P0QG61"/>
<evidence type="ECO:0000259" key="1">
    <source>
        <dbReference type="Pfam" id="PF23663"/>
    </source>
</evidence>
<evidence type="ECO:0000313" key="3">
    <source>
        <dbReference type="Proteomes" id="UP001152888"/>
    </source>
</evidence>
<protein>
    <recommendedName>
        <fullName evidence="1">SCAN domain-containing protein</fullName>
    </recommendedName>
</protein>
<sequence>MVGFKGRTTLEQYMPMEAVKRGFKVWVIACYRAGYNLGFKIYEGKEKAVVNSYILYSYTKKQTKEKPISQPQYRSILANQLIGSFSGRKSMGPLPQTNRSSFTSVFHLVLGLPLLFFPPIEWTLPDTIKKLLRTEEDLENALIPSDGDGAILETTLQGNEGVLMEQDSEPTGTNVCCVCQEESSGAHTCCICGQIIHAICADNTLETEEGFGSKVTCPRCAQKECMSANKEKAIDGLQAQADTMKKLSNQKFPAVEVGNTVTVPIPSVDRAKGDARNLLCVVTEKTEDGFYKTTASQLVWIVIVQNYLLNLRLRIKNMEYFVGMALHVSVQLLKIGVAEITVKCSTITVT</sequence>
<reference evidence="2" key="1">
    <citation type="submission" date="2022-03" db="EMBL/GenBank/DDBJ databases">
        <authorList>
            <person name="Sayadi A."/>
        </authorList>
    </citation>
    <scope>NUCLEOTIDE SEQUENCE</scope>
</reference>
<comment type="caution">
    <text evidence="2">The sequence shown here is derived from an EMBL/GenBank/DDBJ whole genome shotgun (WGS) entry which is preliminary data.</text>
</comment>
<dbReference type="Pfam" id="PF23663">
    <property type="entry name" value="Znf_SCAND3"/>
    <property type="match status" value="1"/>
</dbReference>
<dbReference type="Proteomes" id="UP001152888">
    <property type="component" value="Unassembled WGS sequence"/>
</dbReference>
<dbReference type="EMBL" id="CAKOFQ010010342">
    <property type="protein sequence ID" value="CAH2019555.1"/>
    <property type="molecule type" value="Genomic_DNA"/>
</dbReference>
<dbReference type="PANTHER" id="PTHR46599">
    <property type="entry name" value="PIGGYBAC TRANSPOSABLE ELEMENT-DERIVED PROTEIN 4"/>
    <property type="match status" value="1"/>
</dbReference>
<dbReference type="OrthoDB" id="6724787at2759"/>
<organism evidence="2 3">
    <name type="scientific">Acanthoscelides obtectus</name>
    <name type="common">Bean weevil</name>
    <name type="synonym">Bruchus obtectus</name>
    <dbReference type="NCBI Taxonomy" id="200917"/>
    <lineage>
        <taxon>Eukaryota</taxon>
        <taxon>Metazoa</taxon>
        <taxon>Ecdysozoa</taxon>
        <taxon>Arthropoda</taxon>
        <taxon>Hexapoda</taxon>
        <taxon>Insecta</taxon>
        <taxon>Pterygota</taxon>
        <taxon>Neoptera</taxon>
        <taxon>Endopterygota</taxon>
        <taxon>Coleoptera</taxon>
        <taxon>Polyphaga</taxon>
        <taxon>Cucujiformia</taxon>
        <taxon>Chrysomeloidea</taxon>
        <taxon>Chrysomelidae</taxon>
        <taxon>Bruchinae</taxon>
        <taxon>Bruchini</taxon>
        <taxon>Acanthoscelides</taxon>
    </lineage>
</organism>
<dbReference type="PANTHER" id="PTHR46599:SF3">
    <property type="entry name" value="PIGGYBAC TRANSPOSABLE ELEMENT-DERIVED PROTEIN 4"/>
    <property type="match status" value="1"/>
</dbReference>